<dbReference type="SMART" id="SM00560">
    <property type="entry name" value="LamGL"/>
    <property type="match status" value="1"/>
</dbReference>
<feature type="domain" description="LamG-like jellyroll fold" evidence="4">
    <location>
        <begin position="697"/>
        <end position="829"/>
    </location>
</feature>
<reference evidence="5 6" key="1">
    <citation type="submission" date="2019-08" db="EMBL/GenBank/DDBJ databases">
        <title>Deep-cultivation of Planctomycetes and their phenomic and genomic characterization uncovers novel biology.</title>
        <authorList>
            <person name="Wiegand S."/>
            <person name="Jogler M."/>
            <person name="Boedeker C."/>
            <person name="Pinto D."/>
            <person name="Vollmers J."/>
            <person name="Rivas-Marin E."/>
            <person name="Kohn T."/>
            <person name="Peeters S.H."/>
            <person name="Heuer A."/>
            <person name="Rast P."/>
            <person name="Oberbeckmann S."/>
            <person name="Bunk B."/>
            <person name="Jeske O."/>
            <person name="Meyerdierks A."/>
            <person name="Storesund J.E."/>
            <person name="Kallscheuer N."/>
            <person name="Luecker S."/>
            <person name="Lage O.M."/>
            <person name="Pohl T."/>
            <person name="Merkel B.J."/>
            <person name="Hornburger P."/>
            <person name="Mueller R.-W."/>
            <person name="Bruemmer F."/>
            <person name="Labrenz M."/>
            <person name="Spormann A.M."/>
            <person name="Op den Camp H."/>
            <person name="Overmann J."/>
            <person name="Amann R."/>
            <person name="Jetten M.S.M."/>
            <person name="Mascher T."/>
            <person name="Medema M.H."/>
            <person name="Devos D.P."/>
            <person name="Kaster A.-K."/>
            <person name="Ovreas L."/>
            <person name="Rohde M."/>
            <person name="Galperin M.Y."/>
            <person name="Jogler C."/>
        </authorList>
    </citation>
    <scope>NUCLEOTIDE SEQUENCE [LARGE SCALE GENOMIC DNA]</scope>
    <source>
        <strain evidence="5 6">OJF2</strain>
    </source>
</reference>
<dbReference type="InterPro" id="IPR013783">
    <property type="entry name" value="Ig-like_fold"/>
</dbReference>
<dbReference type="Proteomes" id="UP000324233">
    <property type="component" value="Chromosome"/>
</dbReference>
<dbReference type="InterPro" id="IPR032109">
    <property type="entry name" value="Big_3_5"/>
</dbReference>
<evidence type="ECO:0000313" key="5">
    <source>
        <dbReference type="EMBL" id="QEH37847.1"/>
    </source>
</evidence>
<dbReference type="InterPro" id="IPR013320">
    <property type="entry name" value="ConA-like_dom_sf"/>
</dbReference>
<dbReference type="InterPro" id="IPR006558">
    <property type="entry name" value="LamG-like"/>
</dbReference>
<dbReference type="Pfam" id="PF13313">
    <property type="entry name" value="DUF4082"/>
    <property type="match status" value="5"/>
</dbReference>
<dbReference type="InterPro" id="IPR046540">
    <property type="entry name" value="DMFA2_C"/>
</dbReference>
<dbReference type="Gene3D" id="2.60.40.10">
    <property type="entry name" value="Immunoglobulins"/>
    <property type="match status" value="17"/>
</dbReference>
<dbReference type="InterPro" id="IPR025141">
    <property type="entry name" value="DUF4082"/>
</dbReference>
<gene>
    <name evidence="5" type="ORF">OJF2_64390</name>
</gene>
<dbReference type="Pfam" id="PF13205">
    <property type="entry name" value="Big_5"/>
    <property type="match status" value="4"/>
</dbReference>
<dbReference type="Gene3D" id="2.60.40.650">
    <property type="match status" value="1"/>
</dbReference>
<dbReference type="SUPFAM" id="SSF81296">
    <property type="entry name" value="E set domains"/>
    <property type="match status" value="1"/>
</dbReference>
<accession>A0A5B9WBG5</accession>
<proteinExistence type="predicted"/>
<dbReference type="OrthoDB" id="261436at2"/>
<evidence type="ECO:0000313" key="6">
    <source>
        <dbReference type="Proteomes" id="UP000324233"/>
    </source>
</evidence>
<evidence type="ECO:0000256" key="1">
    <source>
        <dbReference type="ARBA" id="ARBA00022729"/>
    </source>
</evidence>
<dbReference type="Gene3D" id="2.60.40.1220">
    <property type="match status" value="4"/>
</dbReference>
<dbReference type="InterPro" id="IPR032812">
    <property type="entry name" value="SbsA_Ig"/>
</dbReference>
<evidence type="ECO:0000259" key="4">
    <source>
        <dbReference type="SMART" id="SM00560"/>
    </source>
</evidence>
<dbReference type="InterPro" id="IPR014756">
    <property type="entry name" value="Ig_E-set"/>
</dbReference>
<sequence length="3987" mass="396537">MEILEGRPLLSTNPIVAENLLQGTPSSQWSVAGAGDSSIQGFTTAISVDQGETVYFKVNDPSGASYHLEIYRMGYYQGNGARLVATVPSSAVLKQVQPAPLTDYATGLVDAGNWSVSASWSVPADATSGIYFADVRRDDTGGASQIFFVVRDDASTSDILFQTSDSTWEAYNAWDGTNSATGKSLYVYDGDNPDLQYRQHALAVSYNRPLTVSAVPGGLGDYNSPLHAEYPMVRWLEANGYDVSYTTDLDTATRGNLILNHKVFMSVGHDEYWSAEQRDSVEAARDAGVNLAFFSGNEVFWKTRWAPSISPDATPNRTVVTYKESQVNQAIDPMDQSPTWIATPTWRDIRFGDPADAGKPENALSGTIYMNDRTNVDLGISLNVPATDADLRFWRNTSVADLQAGQVATLGQYIVGYEVDEDLDNGFRPAGLIDMSSTTFSTTSHVIVQSGAVVGPGTGTHSITLYRAASGALVFGAGTIQWSWGLDGNNNIGTVAPSLDIQQATVNLLADMYSQPYTLQAGLLRASASTDVSAPTSIITAPLQNSSVTVGSTITVSGTAADSGGGVVGGVEVSTDGGLTWHPATGRENWSYTFTVTQPGPIVIKSRAVDDSANLEIPSAGVIIKGVLQPTSTTDLVAEYTFDEGTGSTIHDLSGKGNNGTASNTTWTTGLFGSALSFDGADSWVTINSSSSLNLTSGMTLEAWVKPAAASSNNQTILLKEQSGNLAYSLYATNQSGSPSAHAYVNGADRESAGSAGLPVNAWSFLTATFDGSDLLLYVNGNLVSDQAVSGPIVTSTGALRIGGNSVWGEYFQGLIDQVRIYSRPLNAGEILSDMSTPIGGTAETTPPTGALTGPSDGSTVSGVTTLNVTAADNVRVAGVQFLLNGSYLGSLVATAPYTLAWDTRKVPNGTYVISAIVEDSAGNSTRLGNVSVTVSNAADTTPPTVSITTPYGGLVSGAIVTNAVAADNMGLAGVQFQLDGVNIGPFVTSAPYRLAWNTSGVQDGTHTLTAVARDLAGNATTSAPISISIDKTPPTVTTYAPAGGGTNVPTSGSSISVTFSEPILSGTAQFLLRSPDGLYATGHVTSDASGRIVSFIPDGALEPSTTYTLTVANAIDPAGNAMSPVSWAFTTTSTVVNASLWGSATLPAVTWFSDPTAYELGVKFTSDIAGWVTGLRFYKGSSAYSNHVGHLWDASGNLLATLTFTGETGSGWQQAIFSQPVEIAAGAIYVASYYAPSGGYALSSGYFATSPTNTGVLHAVSSPASGGNGVYRVGSSGFPTATTNASNYWVDVIFANILVPAVKATTPTDQSTGVSGLDPQISITFSKAVQPGSISATLTDPAGHAVPSTITYDSSTGIATLTASAALLTLTTYTVTVTGALDTSGNAMAAPYSWSFTTAPVDTTPPTVLTRTPGPNATNISNVSPADAVLVVFNEAVQLGTVSFVLTDPSGNEIPTTMTYESSSHTVALTSDQSLAMGTTYTVALSGAQDLSGNVMAPLTWSFTTGRVVDESLFGTSATPAVVTTDDTSALELGVRFSSDVGGYVTGVRFYKGPLNIGTHVAHIWLANDTLQFGPCPGCCGAACFLKLAGGSLLASATFTNETASGWQEVTFANPVFIMPHVTYIVSYSDPSGRFSYNDNYFATSGVDSGVLHVPSSLAGGNSVFGSLGSFPTSTYNSRNYWVDPVFNNTLDDRTPPTVSSTTPGPGATDVAATSTISATFSEVVNTGTGLFTLVDSAGHSVPVSASWQSAVDSQSGNSLVLTPQSPLNPLTTYTVRIGGVADVAGNVMSAPISWSFKTARNTATMGVTIWPETASPAVATAADGASIVVGVKFSSDVAGLVSGVRFYKGAGNAGTHVGYLWTASGALLGTVTFAGETAGGWQEADFAQPVAIAANTTYVVGYLAPSGGYSYTGGYFAGGAFDSGPLHAPGSGASGGNGVYTYQVGGFPTSSYNDANYWVDVAFLPSSGQSATATAVSSSAGPSSYGSSVTFTATVTSAGGVPTGTVTFADGETVLGTASLDATGTARFTTSALAAGGHAITASYGGNSSFIASASAPVGQLVRATIWPVTASPAVGSVSESAPVVLGVKFTSDVAGLVAGVRFYKGPGNAGAHVGYLWTASGVLLGTVTFAGETAGGWQEADFAQPVAIAAGATYVVGYLAPSGGYSYTGGYFAGGAFDSGPLHALGSGASGGNGVYTYQVGGFPTSSYNDANYWVDVAFLPSSGQSATATALSSSAGPSSYGSAVTFTATVSSPFGVPGGTVIFLDGATTLGTATLDSTGTATFTTASLAAGGHSITAEYVGDATYQASASAALQQAIVAATTTGLTSSANPSIYGSSVTFTATVTSAGGVPTGMVTFADGATVLGTASLDGTGTARFTTSALAAAGHSITASYGGATSFTASASAAFGQLVRAAIWPESAAPAVGSVSESAPVVLGVKFTSDVAGLVAGVRFYKGPGNAGAHVGYLWTASGVLLGTVTFAGETAGGWQEADFAQPVAIAAGATYVVGYLAPSGGYSYTGGYFAGGAFDSGPLHALGSGASGGNGVYTYQVGGFPTSSYNDANYWVDVAFLPSSGQSATATAVSSSAGPSSYGSAVTFTATVSSPDGTPTGSVFFLDGAAVLGVAPVDGSGTATFTTASLAAGGHAITAEYVGDGTYQASASAALTQTVNAGATSTTLASSAAPSIYGSSVTFTATVQSAGGVPTGTVTFADGATVLGTAALDGTGTARFTTSALAAGGHSITAEYLGDGTYQPSVSAALSQSVSAAATTTAVASSLSPSAYGSSVTFTATVSSGAGIPGGTVTFADGSTTLGTASLDGSGVATLTTSVLAAGSHTITASYGGAGNFAGSASAALSQTVNAAATTTAVASSLSPSAYGSSVTFTATVSSGAGVPGGTVTFADGATTLGTAALDGTGTATLTIAALGAGSHSITASYGGAGNFAGSASAALSQTVNAAATTTAVASSLSPSAYGSSVTFTATVSSGAGIPGGTVTFADGATVLGTAALDGSGVATLTTSVLAAGSHTITASYGGAGNFAGSASAALSQTVNAATTVTAVVSSLSPSAYGSSVTFTATVSSGAGIPGGTVTFADGATVLGTAALDGSGVATLTTSVLAAGGHSITASYGGAANFAASASAALSQTVNAAATTTTVVSSLRPSAYGSSVTFTATVSSAGGTPGGTVTFKDGATTLGTATLSGTGVATLTTSALAAGSHTITASYGGAGNFAASASAALSQTVNAAATSTAVVSSLNPSTSGTSVTFTATVTSAGGVPGGTVTFKDGSTTLGTATLSGSGVATFATSSLALGSHTITATFGGSTNFAASTSPSLSQAVVRSTSTTLSSSSNPSTFGATVTFTANVSASVGTPTGTVTFTDGATILGTATLSFLGRATFTTSALAAGSHTITASYGGSSSYAASASPTLSQSVNPAATTTALSSSTNPSAYGGSVTFTARVTSSGGVPTGTVTFKDGTAVLGTATLSGTGVATFTTSVLSLGIHPITAAFGGSTNFATSTSSTLSQTVSRASTSTTVTSSSNPSSYGTSVTFTATVTTSGGVPTGTVTFSDGATTLGTATLSGTGVATFTTSTLTSTTHSITASYASTANFNGSTSSSLTQTVNRASTTTAVTSSLNPSPRFTAVTFTATVTATGGAPIGTVTFKDGSTTLGTASLVGAGVATFTTSSLSVGSHFITATYSGGVNFNASTSGSLTQRVNNPLYVAGGPDPSPVVATPLTQNQLSPIVAEAVKRWQEGGYGANAIAALSGIRFEIADLPGGALGMSGPGVISIDANAAGYGWFVDPTPGDDLEFAPGASGPARTHVDLLSVVSHEMGHELGLDHDAGDDVMAAALPVGERRTPYPGAPAPAPGLRVAYGSPDASSSPNPQAFDVALEQVAVAGMRSSQGREQAAGWVGDTPGSRIGQLMHAKLVPAVPANSTAAPVLSLPGARAAGRSRFPSARWNALESREDLRVSSSLRGERGPGLEE</sequence>
<evidence type="ECO:0000256" key="3">
    <source>
        <dbReference type="SAM" id="MobiDB-lite"/>
    </source>
</evidence>
<organism evidence="5 6">
    <name type="scientific">Aquisphaera giovannonii</name>
    <dbReference type="NCBI Taxonomy" id="406548"/>
    <lineage>
        <taxon>Bacteria</taxon>
        <taxon>Pseudomonadati</taxon>
        <taxon>Planctomycetota</taxon>
        <taxon>Planctomycetia</taxon>
        <taxon>Isosphaerales</taxon>
        <taxon>Isosphaeraceae</taxon>
        <taxon>Aquisphaera</taxon>
    </lineage>
</organism>
<protein>
    <submittedName>
        <fullName evidence="5">Copper resistance protein CopC</fullName>
    </submittedName>
</protein>
<dbReference type="RefSeq" id="WP_148597358.1">
    <property type="nucleotide sequence ID" value="NZ_CP042997.1"/>
</dbReference>
<dbReference type="InterPro" id="IPR014755">
    <property type="entry name" value="Cu-Rt/internalin_Ig-like"/>
</dbReference>
<dbReference type="EMBL" id="CP042997">
    <property type="protein sequence ID" value="QEH37847.1"/>
    <property type="molecule type" value="Genomic_DNA"/>
</dbReference>
<keyword evidence="1" id="KW-0732">Signal</keyword>
<dbReference type="SUPFAM" id="SSF55486">
    <property type="entry name" value="Metalloproteases ('zincins'), catalytic domain"/>
    <property type="match status" value="1"/>
</dbReference>
<feature type="region of interest" description="Disordered" evidence="3">
    <location>
        <begin position="3968"/>
        <end position="3987"/>
    </location>
</feature>
<keyword evidence="2" id="KW-1015">Disulfide bond</keyword>
<dbReference type="Gene3D" id="2.60.120.200">
    <property type="match status" value="1"/>
</dbReference>
<evidence type="ECO:0000256" key="2">
    <source>
        <dbReference type="ARBA" id="ARBA00023157"/>
    </source>
</evidence>
<dbReference type="SUPFAM" id="SSF49899">
    <property type="entry name" value="Concanavalin A-like lectins/glucanases"/>
    <property type="match status" value="1"/>
</dbReference>
<dbReference type="Pfam" id="PF20254">
    <property type="entry name" value="DMFA2_C"/>
    <property type="match status" value="1"/>
</dbReference>
<name>A0A5B9WBG5_9BACT</name>
<dbReference type="Pfam" id="PF16640">
    <property type="entry name" value="Big_3_5"/>
    <property type="match status" value="15"/>
</dbReference>
<dbReference type="Pfam" id="PF13385">
    <property type="entry name" value="Laminin_G_3"/>
    <property type="match status" value="1"/>
</dbReference>
<dbReference type="Pfam" id="PF17957">
    <property type="entry name" value="Big_7"/>
    <property type="match status" value="3"/>
</dbReference>
<keyword evidence="6" id="KW-1185">Reference proteome</keyword>
<dbReference type="KEGG" id="agv:OJF2_64390"/>